<gene>
    <name evidence="2" type="ORF">HPLM_LOCUS9619</name>
</gene>
<keyword evidence="1" id="KW-0812">Transmembrane</keyword>
<keyword evidence="1" id="KW-1133">Transmembrane helix</keyword>
<accession>A0A0N4WFU6</accession>
<keyword evidence="3" id="KW-1185">Reference proteome</keyword>
<reference evidence="2 3" key="2">
    <citation type="submission" date="2018-11" db="EMBL/GenBank/DDBJ databases">
        <authorList>
            <consortium name="Pathogen Informatics"/>
        </authorList>
    </citation>
    <scope>NUCLEOTIDE SEQUENCE [LARGE SCALE GENOMIC DNA]</scope>
    <source>
        <strain evidence="2 3">MHpl1</strain>
    </source>
</reference>
<organism evidence="4">
    <name type="scientific">Haemonchus placei</name>
    <name type="common">Barber's pole worm</name>
    <dbReference type="NCBI Taxonomy" id="6290"/>
    <lineage>
        <taxon>Eukaryota</taxon>
        <taxon>Metazoa</taxon>
        <taxon>Ecdysozoa</taxon>
        <taxon>Nematoda</taxon>
        <taxon>Chromadorea</taxon>
        <taxon>Rhabditida</taxon>
        <taxon>Rhabditina</taxon>
        <taxon>Rhabditomorpha</taxon>
        <taxon>Strongyloidea</taxon>
        <taxon>Trichostrongylidae</taxon>
        <taxon>Haemonchus</taxon>
    </lineage>
</organism>
<dbReference type="EMBL" id="UZAF01017107">
    <property type="protein sequence ID" value="VDO37978.1"/>
    <property type="molecule type" value="Genomic_DNA"/>
</dbReference>
<name>A0A0N4WFU6_HAEPC</name>
<dbReference type="OrthoDB" id="5847608at2759"/>
<dbReference type="WBParaSite" id="HPLM_0000962701-mRNA-1">
    <property type="protein sequence ID" value="HPLM_0000962701-mRNA-1"/>
    <property type="gene ID" value="HPLM_0000962701"/>
</dbReference>
<dbReference type="AlphaFoldDB" id="A0A0N4WFU6"/>
<evidence type="ECO:0000313" key="2">
    <source>
        <dbReference type="EMBL" id="VDO37978.1"/>
    </source>
</evidence>
<protein>
    <submittedName>
        <fullName evidence="4">DUF4168 domain-containing protein</fullName>
    </submittedName>
</protein>
<evidence type="ECO:0000313" key="4">
    <source>
        <dbReference type="WBParaSite" id="HPLM_0000962701-mRNA-1"/>
    </source>
</evidence>
<evidence type="ECO:0000313" key="3">
    <source>
        <dbReference type="Proteomes" id="UP000268014"/>
    </source>
</evidence>
<sequence length="218" mass="24460">MQIQTVEPKGLDDCQLCHIALSGGHSLPILTRKSTSTSFVLALGLAVLIILSIGYVKPAVTVEPFSLRLVKLEPPPKPLFLSNATHEAIKQFMAIFQLVGIPKMRKVNELDVMIGTLRPEVQLAYQGYKAEALLMKLSQDERLQEITEKTHFTMVHLDALKNSKLLGLNERKKRLEAIFGEYSDFMVQAVTIEVADVIDNIMQNVLRALLFTEKMTQK</sequence>
<reference evidence="4" key="1">
    <citation type="submission" date="2017-02" db="UniProtKB">
        <authorList>
            <consortium name="WormBaseParasite"/>
        </authorList>
    </citation>
    <scope>IDENTIFICATION</scope>
</reference>
<feature type="transmembrane region" description="Helical" evidence="1">
    <location>
        <begin position="39"/>
        <end position="56"/>
    </location>
</feature>
<proteinExistence type="predicted"/>
<dbReference type="Proteomes" id="UP000268014">
    <property type="component" value="Unassembled WGS sequence"/>
</dbReference>
<keyword evidence="1" id="KW-0472">Membrane</keyword>
<dbReference type="OMA" id="DLVMRQM"/>
<evidence type="ECO:0000256" key="1">
    <source>
        <dbReference type="SAM" id="Phobius"/>
    </source>
</evidence>